<name>A0A5B7GI23_PORTR</name>
<gene>
    <name evidence="2" type="ORF">E2C01_052579</name>
</gene>
<organism evidence="2 3">
    <name type="scientific">Portunus trituberculatus</name>
    <name type="common">Swimming crab</name>
    <name type="synonym">Neptunus trituberculatus</name>
    <dbReference type="NCBI Taxonomy" id="210409"/>
    <lineage>
        <taxon>Eukaryota</taxon>
        <taxon>Metazoa</taxon>
        <taxon>Ecdysozoa</taxon>
        <taxon>Arthropoda</taxon>
        <taxon>Crustacea</taxon>
        <taxon>Multicrustacea</taxon>
        <taxon>Malacostraca</taxon>
        <taxon>Eumalacostraca</taxon>
        <taxon>Eucarida</taxon>
        <taxon>Decapoda</taxon>
        <taxon>Pleocyemata</taxon>
        <taxon>Brachyura</taxon>
        <taxon>Eubrachyura</taxon>
        <taxon>Portunoidea</taxon>
        <taxon>Portunidae</taxon>
        <taxon>Portuninae</taxon>
        <taxon>Portunus</taxon>
    </lineage>
</organism>
<accession>A0A5B7GI23</accession>
<dbReference type="Proteomes" id="UP000324222">
    <property type="component" value="Unassembled WGS sequence"/>
</dbReference>
<proteinExistence type="predicted"/>
<dbReference type="AlphaFoldDB" id="A0A5B7GI23"/>
<evidence type="ECO:0000313" key="3">
    <source>
        <dbReference type="Proteomes" id="UP000324222"/>
    </source>
</evidence>
<dbReference type="EMBL" id="VSRR010015799">
    <property type="protein sequence ID" value="MPC58572.1"/>
    <property type="molecule type" value="Genomic_DNA"/>
</dbReference>
<protein>
    <submittedName>
        <fullName evidence="2">Uncharacterized protein</fullName>
    </submittedName>
</protein>
<reference evidence="2 3" key="1">
    <citation type="submission" date="2019-05" db="EMBL/GenBank/DDBJ databases">
        <title>Another draft genome of Portunus trituberculatus and its Hox gene families provides insights of decapod evolution.</title>
        <authorList>
            <person name="Jeong J.-H."/>
            <person name="Song I."/>
            <person name="Kim S."/>
            <person name="Choi T."/>
            <person name="Kim D."/>
            <person name="Ryu S."/>
            <person name="Kim W."/>
        </authorList>
    </citation>
    <scope>NUCLEOTIDE SEQUENCE [LARGE SCALE GENOMIC DNA]</scope>
    <source>
        <tissue evidence="2">Muscle</tissue>
    </source>
</reference>
<evidence type="ECO:0000256" key="1">
    <source>
        <dbReference type="SAM" id="MobiDB-lite"/>
    </source>
</evidence>
<keyword evidence="3" id="KW-1185">Reference proteome</keyword>
<comment type="caution">
    <text evidence="2">The sequence shown here is derived from an EMBL/GenBank/DDBJ whole genome shotgun (WGS) entry which is preliminary data.</text>
</comment>
<feature type="region of interest" description="Disordered" evidence="1">
    <location>
        <begin position="1"/>
        <end position="41"/>
    </location>
</feature>
<sequence length="141" mass="15655">MCRLVQPPAPVQTSLPPALAQPLSVPDRTTPPWSESSSAEADLVLDSHDMDADEEEEWVPRTFDQVCTGRSSRYDRGGHSGEADMAVPGLRCRKLVQDVWLDVLQLHLLTDAYILSVQCLRSGRQNPTCFLVVYAYNNKVG</sequence>
<evidence type="ECO:0000313" key="2">
    <source>
        <dbReference type="EMBL" id="MPC58572.1"/>
    </source>
</evidence>